<evidence type="ECO:0000259" key="8">
    <source>
        <dbReference type="Pfam" id="PF00588"/>
    </source>
</evidence>
<dbReference type="NCBIfam" id="NF008295">
    <property type="entry name" value="PRK11081.1"/>
    <property type="match status" value="1"/>
</dbReference>
<comment type="caution">
    <text evidence="7">Lacks conserved residue(s) required for the propagation of feature annotation.</text>
</comment>
<dbReference type="CDD" id="cd18092">
    <property type="entry name" value="SpoU-like_TrmH"/>
    <property type="match status" value="1"/>
</dbReference>
<dbReference type="HAMAP" id="MF_02060">
    <property type="entry name" value="tRNA_methyltr_TrmH"/>
    <property type="match status" value="1"/>
</dbReference>
<evidence type="ECO:0000313" key="11">
    <source>
        <dbReference type="Proteomes" id="UP000313645"/>
    </source>
</evidence>
<keyword evidence="2 7" id="KW-0489">Methyltransferase</keyword>
<dbReference type="Pfam" id="PF00588">
    <property type="entry name" value="SpoU_methylase"/>
    <property type="match status" value="1"/>
</dbReference>
<keyword evidence="6 7" id="KW-0694">RNA-binding</keyword>
<dbReference type="InterPro" id="IPR029026">
    <property type="entry name" value="tRNA_m1G_MTases_N"/>
</dbReference>
<dbReference type="RefSeq" id="WP_131480698.1">
    <property type="nucleotide sequence ID" value="NZ_SJDL01000009.1"/>
</dbReference>
<evidence type="ECO:0000256" key="6">
    <source>
        <dbReference type="ARBA" id="ARBA00022884"/>
    </source>
</evidence>
<dbReference type="Proteomes" id="UP000313645">
    <property type="component" value="Unassembled WGS sequence"/>
</dbReference>
<protein>
    <recommendedName>
        <fullName evidence="7">tRNA (guanosine(18)-2'-O)-methyltransferase</fullName>
        <ecNumber evidence="7">2.1.1.34</ecNumber>
    </recommendedName>
    <alternativeName>
        <fullName evidence="7">tRNA [Gm18] methyltransferase</fullName>
    </alternativeName>
</protein>
<dbReference type="Gene3D" id="3.40.1280.10">
    <property type="match status" value="1"/>
</dbReference>
<comment type="similarity">
    <text evidence="7">Belongs to the class IV-like SAM-binding methyltransferase superfamily. RNA methyltransferase TrmH family.</text>
</comment>
<dbReference type="InterPro" id="IPR022724">
    <property type="entry name" value="rRNA_MeTrfase_SpoU_C"/>
</dbReference>
<dbReference type="EMBL" id="SJDL01000009">
    <property type="protein sequence ID" value="TBW56832.1"/>
    <property type="molecule type" value="Genomic_DNA"/>
</dbReference>
<evidence type="ECO:0000259" key="9">
    <source>
        <dbReference type="Pfam" id="PF12105"/>
    </source>
</evidence>
<dbReference type="EC" id="2.1.1.34" evidence="7"/>
<feature type="domain" description="tRNA/rRNA methyltransferase SpoU type" evidence="8">
    <location>
        <begin position="20"/>
        <end position="158"/>
    </location>
</feature>
<keyword evidence="1 7" id="KW-0820">tRNA-binding</keyword>
<dbReference type="PANTHER" id="PTHR43453:SF1">
    <property type="entry name" value="TRNA_RRNA METHYLTRANSFERASE SPOU TYPE DOMAIN-CONTAINING PROTEIN"/>
    <property type="match status" value="1"/>
</dbReference>
<feature type="binding site" evidence="7">
    <location>
        <position position="148"/>
    </location>
    <ligand>
        <name>S-adenosyl-L-methionine</name>
        <dbReference type="ChEBI" id="CHEBI:59789"/>
    </ligand>
</feature>
<reference evidence="10 11" key="1">
    <citation type="submission" date="2019-02" db="EMBL/GenBank/DDBJ databases">
        <title>Marinobacter halodurans sp. nov., a marine bacterium isolated from sea tidal flat.</title>
        <authorList>
            <person name="Yoo Y."/>
            <person name="Lee D.W."/>
            <person name="Kim B.S."/>
            <person name="Kim J.-J."/>
        </authorList>
    </citation>
    <scope>NUCLEOTIDE SEQUENCE [LARGE SCALE GENOMIC DNA]</scope>
    <source>
        <strain evidence="10 11">YJ-S3-2</strain>
    </source>
</reference>
<comment type="function">
    <text evidence="7">Catalyzes the 2'-O methylation of guanosine at position 18 in tRNA.</text>
</comment>
<feature type="binding site" evidence="7">
    <location>
        <position position="139"/>
    </location>
    <ligand>
        <name>S-adenosyl-L-methionine</name>
        <dbReference type="ChEBI" id="CHEBI:59789"/>
    </ligand>
</feature>
<feature type="domain" description="RNA methyltransferase SpoU/TrmH type C-terminal" evidence="9">
    <location>
        <begin position="163"/>
        <end position="215"/>
    </location>
</feature>
<dbReference type="InterPro" id="IPR029028">
    <property type="entry name" value="Alpha/beta_knot_MTases"/>
</dbReference>
<evidence type="ECO:0000256" key="1">
    <source>
        <dbReference type="ARBA" id="ARBA00022555"/>
    </source>
</evidence>
<keyword evidence="11" id="KW-1185">Reference proteome</keyword>
<evidence type="ECO:0000256" key="7">
    <source>
        <dbReference type="HAMAP-Rule" id="MF_02060"/>
    </source>
</evidence>
<dbReference type="PANTHER" id="PTHR43453">
    <property type="entry name" value="RRNA METHYLASE-LIKE"/>
    <property type="match status" value="1"/>
</dbReference>
<keyword evidence="3 7" id="KW-0808">Transferase</keyword>
<name>A0ABY1ZLT2_9GAMM</name>
<evidence type="ECO:0000256" key="2">
    <source>
        <dbReference type="ARBA" id="ARBA00022603"/>
    </source>
</evidence>
<sequence>MTPERLARIKGTLDRRQPDLHVLTDQIHKPRNVSAIIRSCDAFGVANMHTVWPREGYRAFRKTAGGSHNWVTTHTHPDMDSAISELRGRGRRIYAAELSDRAIDYRDVDFTVPCVLVLGNELDGVSPEAAAQADEHIVVPMMGMVESLNVSAACAIILAEAQRQRSEAGMFERRRMPDDEYGRLLFRWCQPQVTRYCDDRNLPYPPFDMETGELIDGVGWMTEVRDIRRNRVRARPEDFAAPPGE</sequence>
<dbReference type="InterPro" id="IPR001537">
    <property type="entry name" value="SpoU_MeTrfase"/>
</dbReference>
<evidence type="ECO:0000313" key="10">
    <source>
        <dbReference type="EMBL" id="TBW56832.1"/>
    </source>
</evidence>
<comment type="caution">
    <text evidence="10">The sequence shown here is derived from an EMBL/GenBank/DDBJ whole genome shotgun (WGS) entry which is preliminary data.</text>
</comment>
<accession>A0ABY1ZLT2</accession>
<evidence type="ECO:0000256" key="4">
    <source>
        <dbReference type="ARBA" id="ARBA00022691"/>
    </source>
</evidence>
<dbReference type="InterPro" id="IPR033671">
    <property type="entry name" value="TrmH"/>
</dbReference>
<dbReference type="SUPFAM" id="SSF75217">
    <property type="entry name" value="alpha/beta knot"/>
    <property type="match status" value="1"/>
</dbReference>
<keyword evidence="5 7" id="KW-0819">tRNA processing</keyword>
<organism evidence="10 11">
    <name type="scientific">Marinobacter halodurans</name>
    <dbReference type="NCBI Taxonomy" id="2528979"/>
    <lineage>
        <taxon>Bacteria</taxon>
        <taxon>Pseudomonadati</taxon>
        <taxon>Pseudomonadota</taxon>
        <taxon>Gammaproteobacteria</taxon>
        <taxon>Pseudomonadales</taxon>
        <taxon>Marinobacteraceae</taxon>
        <taxon>Marinobacter</taxon>
    </lineage>
</organism>
<keyword evidence="4 7" id="KW-0949">S-adenosyl-L-methionine</keyword>
<proteinExistence type="inferred from homology"/>
<gene>
    <name evidence="7 10" type="primary">trmH</name>
    <name evidence="10" type="ORF">EZI54_07720</name>
</gene>
<comment type="catalytic activity">
    <reaction evidence="7">
        <text>guanosine(18) in tRNA + S-adenosyl-L-methionine = 2'-O-methylguanosine(18) in tRNA + S-adenosyl-L-homocysteine + H(+)</text>
        <dbReference type="Rhea" id="RHEA:20077"/>
        <dbReference type="Rhea" id="RHEA-COMP:10190"/>
        <dbReference type="Rhea" id="RHEA-COMP:10192"/>
        <dbReference type="ChEBI" id="CHEBI:15378"/>
        <dbReference type="ChEBI" id="CHEBI:57856"/>
        <dbReference type="ChEBI" id="CHEBI:59789"/>
        <dbReference type="ChEBI" id="CHEBI:74269"/>
        <dbReference type="ChEBI" id="CHEBI:74445"/>
        <dbReference type="EC" id="2.1.1.34"/>
    </reaction>
</comment>
<evidence type="ECO:0000256" key="3">
    <source>
        <dbReference type="ARBA" id="ARBA00022679"/>
    </source>
</evidence>
<dbReference type="Pfam" id="PF12105">
    <property type="entry name" value="SpoU_methylas_C"/>
    <property type="match status" value="1"/>
</dbReference>
<evidence type="ECO:0000256" key="5">
    <source>
        <dbReference type="ARBA" id="ARBA00022694"/>
    </source>
</evidence>